<protein>
    <submittedName>
        <fullName evidence="2">Uncharacterized protein</fullName>
    </submittedName>
</protein>
<organism evidence="2 3">
    <name type="scientific">Laetiporus sulphureus 93-53</name>
    <dbReference type="NCBI Taxonomy" id="1314785"/>
    <lineage>
        <taxon>Eukaryota</taxon>
        <taxon>Fungi</taxon>
        <taxon>Dikarya</taxon>
        <taxon>Basidiomycota</taxon>
        <taxon>Agaricomycotina</taxon>
        <taxon>Agaricomycetes</taxon>
        <taxon>Polyporales</taxon>
        <taxon>Laetiporus</taxon>
    </lineage>
</organism>
<dbReference type="Proteomes" id="UP000076871">
    <property type="component" value="Unassembled WGS sequence"/>
</dbReference>
<accession>A0A165HWS0</accession>
<dbReference type="EMBL" id="KV427606">
    <property type="protein sequence ID" value="KZT12291.1"/>
    <property type="molecule type" value="Genomic_DNA"/>
</dbReference>
<keyword evidence="3" id="KW-1185">Reference proteome</keyword>
<keyword evidence="1" id="KW-0472">Membrane</keyword>
<name>A0A165HWS0_9APHY</name>
<evidence type="ECO:0000313" key="3">
    <source>
        <dbReference type="Proteomes" id="UP000076871"/>
    </source>
</evidence>
<gene>
    <name evidence="2" type="ORF">LAESUDRAFT_173934</name>
</gene>
<dbReference type="RefSeq" id="XP_040769939.1">
    <property type="nucleotide sequence ID" value="XM_040901443.1"/>
</dbReference>
<feature type="transmembrane region" description="Helical" evidence="1">
    <location>
        <begin position="59"/>
        <end position="79"/>
    </location>
</feature>
<dbReference type="AlphaFoldDB" id="A0A165HWS0"/>
<evidence type="ECO:0000313" key="2">
    <source>
        <dbReference type="EMBL" id="KZT12291.1"/>
    </source>
</evidence>
<reference evidence="2 3" key="1">
    <citation type="journal article" date="2016" name="Mol. Biol. Evol.">
        <title>Comparative Genomics of Early-Diverging Mushroom-Forming Fungi Provides Insights into the Origins of Lignocellulose Decay Capabilities.</title>
        <authorList>
            <person name="Nagy L.G."/>
            <person name="Riley R."/>
            <person name="Tritt A."/>
            <person name="Adam C."/>
            <person name="Daum C."/>
            <person name="Floudas D."/>
            <person name="Sun H."/>
            <person name="Yadav J.S."/>
            <person name="Pangilinan J."/>
            <person name="Larsson K.H."/>
            <person name="Matsuura K."/>
            <person name="Barry K."/>
            <person name="Labutti K."/>
            <person name="Kuo R."/>
            <person name="Ohm R.A."/>
            <person name="Bhattacharya S.S."/>
            <person name="Shirouzu T."/>
            <person name="Yoshinaga Y."/>
            <person name="Martin F.M."/>
            <person name="Grigoriev I.V."/>
            <person name="Hibbett D.S."/>
        </authorList>
    </citation>
    <scope>NUCLEOTIDE SEQUENCE [LARGE SCALE GENOMIC DNA]</scope>
    <source>
        <strain evidence="2 3">93-53</strain>
    </source>
</reference>
<keyword evidence="1" id="KW-0812">Transmembrane</keyword>
<keyword evidence="1" id="KW-1133">Transmembrane helix</keyword>
<proteinExistence type="predicted"/>
<sequence>MTWNRSGCFTRTRAVLVVFKSLPTHPLLKHVNRDVQVSRCASETRTPTTVVPSLLSATFHVYIFVSFIDASLFFEYYILAC</sequence>
<dbReference type="InParanoid" id="A0A165HWS0"/>
<evidence type="ECO:0000256" key="1">
    <source>
        <dbReference type="SAM" id="Phobius"/>
    </source>
</evidence>
<dbReference type="GeneID" id="63818475"/>